<dbReference type="Pfam" id="PF13561">
    <property type="entry name" value="adh_short_C2"/>
    <property type="match status" value="1"/>
</dbReference>
<comment type="caution">
    <text evidence="4">The sequence shown here is derived from an EMBL/GenBank/DDBJ whole genome shotgun (WGS) entry which is preliminary data.</text>
</comment>
<proteinExistence type="inferred from homology"/>
<dbReference type="PRINTS" id="PR00080">
    <property type="entry name" value="SDRFAMILY"/>
</dbReference>
<dbReference type="Proteomes" id="UP001296104">
    <property type="component" value="Unassembled WGS sequence"/>
</dbReference>
<dbReference type="PROSITE" id="PS00061">
    <property type="entry name" value="ADH_SHORT"/>
    <property type="match status" value="1"/>
</dbReference>
<protein>
    <submittedName>
        <fullName evidence="4">3-oxoacyl-[acyl-carrier- ] reductase</fullName>
    </submittedName>
</protein>
<gene>
    <name evidence="4" type="ORF">LECACI_7A005505</name>
</gene>
<keyword evidence="2" id="KW-0521">NADP</keyword>
<keyword evidence="5" id="KW-1185">Reference proteome</keyword>
<dbReference type="FunFam" id="3.40.50.720:FF:000173">
    <property type="entry name" value="3-oxoacyl-[acyl-carrier protein] reductase"/>
    <property type="match status" value="1"/>
</dbReference>
<dbReference type="InterPro" id="IPR036291">
    <property type="entry name" value="NAD(P)-bd_dom_sf"/>
</dbReference>
<name>A0AAI8Z0T1_9PEZI</name>
<dbReference type="Gene3D" id="3.40.50.720">
    <property type="entry name" value="NAD(P)-binding Rossmann-like Domain"/>
    <property type="match status" value="1"/>
</dbReference>
<evidence type="ECO:0000313" key="5">
    <source>
        <dbReference type="Proteomes" id="UP001296104"/>
    </source>
</evidence>
<dbReference type="InterPro" id="IPR002347">
    <property type="entry name" value="SDR_fam"/>
</dbReference>
<dbReference type="GO" id="GO:0048038">
    <property type="term" value="F:quinone binding"/>
    <property type="evidence" value="ECO:0007669"/>
    <property type="project" value="TreeGrafter"/>
</dbReference>
<keyword evidence="3" id="KW-0560">Oxidoreductase</keyword>
<reference evidence="4" key="1">
    <citation type="submission" date="2023-11" db="EMBL/GenBank/DDBJ databases">
        <authorList>
            <person name="Alioto T."/>
            <person name="Alioto T."/>
            <person name="Gomez Garrido J."/>
        </authorList>
    </citation>
    <scope>NUCLEOTIDE SEQUENCE</scope>
</reference>
<dbReference type="CDD" id="cd05233">
    <property type="entry name" value="SDR_c"/>
    <property type="match status" value="1"/>
</dbReference>
<evidence type="ECO:0000256" key="3">
    <source>
        <dbReference type="ARBA" id="ARBA00023002"/>
    </source>
</evidence>
<comment type="similarity">
    <text evidence="1">Belongs to the short-chain dehydrogenases/reductases (SDR) family.</text>
</comment>
<evidence type="ECO:0000256" key="1">
    <source>
        <dbReference type="ARBA" id="ARBA00006484"/>
    </source>
</evidence>
<dbReference type="EMBL" id="CAVMBE010000035">
    <property type="protein sequence ID" value="CAK4030347.1"/>
    <property type="molecule type" value="Genomic_DNA"/>
</dbReference>
<evidence type="ECO:0000256" key="2">
    <source>
        <dbReference type="ARBA" id="ARBA00022857"/>
    </source>
</evidence>
<dbReference type="PANTHER" id="PTHR42760:SF127">
    <property type="entry name" value="3-KETOACYL-ACYL CARRIER PROTEIN REDUCTASE-RELATED"/>
    <property type="match status" value="1"/>
</dbReference>
<dbReference type="GO" id="GO:0016616">
    <property type="term" value="F:oxidoreductase activity, acting on the CH-OH group of donors, NAD or NADP as acceptor"/>
    <property type="evidence" value="ECO:0007669"/>
    <property type="project" value="TreeGrafter"/>
</dbReference>
<sequence length="295" mass="31444">MSNSDCTTGISNFNFGFKRDSYSSTNNRASTASNFSSKKGDRKVVLITGATGGIGRATSVAFARTGKYDLALHYNTATSATQQKLLHAINDAVTRVIDVALFQADLSSYDEVRRLHNEVSEQFGGVDVLFCNAGATGGQTGVGSLGEVDIEVFEKVWRLNCGGPILLTQLCLPLMEQQGWGRVVMCSSVAAWTGGFVGPHYASSKSGLHGFVHWLGKNVATKGITVNAVAPALIADTAMMAPKTGSEEQEKRAAQNVPVGRLGRPDEVAETVMWMVNTAYVTRKIIGVDGGYHPC</sequence>
<evidence type="ECO:0000313" key="4">
    <source>
        <dbReference type="EMBL" id="CAK4030347.1"/>
    </source>
</evidence>
<dbReference type="GO" id="GO:0006633">
    <property type="term" value="P:fatty acid biosynthetic process"/>
    <property type="evidence" value="ECO:0007669"/>
    <property type="project" value="TreeGrafter"/>
</dbReference>
<organism evidence="4 5">
    <name type="scientific">Lecanosticta acicola</name>
    <dbReference type="NCBI Taxonomy" id="111012"/>
    <lineage>
        <taxon>Eukaryota</taxon>
        <taxon>Fungi</taxon>
        <taxon>Dikarya</taxon>
        <taxon>Ascomycota</taxon>
        <taxon>Pezizomycotina</taxon>
        <taxon>Dothideomycetes</taxon>
        <taxon>Dothideomycetidae</taxon>
        <taxon>Mycosphaerellales</taxon>
        <taxon>Mycosphaerellaceae</taxon>
        <taxon>Lecanosticta</taxon>
    </lineage>
</organism>
<dbReference type="AlphaFoldDB" id="A0AAI8Z0T1"/>
<dbReference type="InterPro" id="IPR020904">
    <property type="entry name" value="Sc_DH/Rdtase_CS"/>
</dbReference>
<dbReference type="PANTHER" id="PTHR42760">
    <property type="entry name" value="SHORT-CHAIN DEHYDROGENASES/REDUCTASES FAMILY MEMBER"/>
    <property type="match status" value="1"/>
</dbReference>
<accession>A0AAI8Z0T1</accession>
<dbReference type="PRINTS" id="PR00081">
    <property type="entry name" value="GDHRDH"/>
</dbReference>
<dbReference type="SUPFAM" id="SSF51735">
    <property type="entry name" value="NAD(P)-binding Rossmann-fold domains"/>
    <property type="match status" value="1"/>
</dbReference>